<dbReference type="GO" id="GO:0050660">
    <property type="term" value="F:flavin adenine dinucleotide binding"/>
    <property type="evidence" value="ECO:0007669"/>
    <property type="project" value="TreeGrafter"/>
</dbReference>
<dbReference type="PIRSF" id="PIRSF000350">
    <property type="entry name" value="Mercury_reductase_MerA"/>
    <property type="match status" value="1"/>
</dbReference>
<evidence type="ECO:0000256" key="4">
    <source>
        <dbReference type="PIRSR" id="PIRSR000350-2"/>
    </source>
</evidence>
<protein>
    <submittedName>
        <fullName evidence="10">Dihydrolipoyl dehydrogenase</fullName>
        <ecNumber evidence="10">1.8.1.4</ecNumber>
    </submittedName>
</protein>
<evidence type="ECO:0000256" key="2">
    <source>
        <dbReference type="ARBA" id="ARBA00022630"/>
    </source>
</evidence>
<dbReference type="GO" id="GO:0004148">
    <property type="term" value="F:dihydrolipoyl dehydrogenase (NADH) activity"/>
    <property type="evidence" value="ECO:0007669"/>
    <property type="project" value="UniProtKB-EC"/>
</dbReference>
<keyword evidence="11" id="KW-1185">Reference proteome</keyword>
<dbReference type="PANTHER" id="PTHR43014:SF4">
    <property type="entry name" value="PYRIDINE NUCLEOTIDE-DISULFIDE OXIDOREDUCTASE RCLA-RELATED"/>
    <property type="match status" value="1"/>
</dbReference>
<dbReference type="PANTHER" id="PTHR43014">
    <property type="entry name" value="MERCURIC REDUCTASE"/>
    <property type="match status" value="1"/>
</dbReference>
<evidence type="ECO:0000256" key="6">
    <source>
        <dbReference type="PIRSR" id="PIRSR000350-4"/>
    </source>
</evidence>
<feature type="domain" description="FAD/NAD(P)-binding" evidence="9">
    <location>
        <begin position="7"/>
        <end position="327"/>
    </location>
</feature>
<dbReference type="NCBIfam" id="NF004939">
    <property type="entry name" value="PRK06292.1-1"/>
    <property type="match status" value="1"/>
</dbReference>
<dbReference type="PRINTS" id="PR00368">
    <property type="entry name" value="FADPNR"/>
</dbReference>
<dbReference type="InterPro" id="IPR016156">
    <property type="entry name" value="FAD/NAD-linked_Rdtase_dimer_sf"/>
</dbReference>
<dbReference type="OrthoDB" id="178496at2"/>
<evidence type="ECO:0000256" key="7">
    <source>
        <dbReference type="SAM" id="MobiDB-lite"/>
    </source>
</evidence>
<keyword evidence="5" id="KW-0520">NAD</keyword>
<feature type="binding site" evidence="5">
    <location>
        <begin position="141"/>
        <end position="143"/>
    </location>
    <ligand>
        <name>FAD</name>
        <dbReference type="ChEBI" id="CHEBI:57692"/>
    </ligand>
</feature>
<comment type="caution">
    <text evidence="10">The sequence shown here is derived from an EMBL/GenBank/DDBJ whole genome shotgun (WGS) entry which is preliminary data.</text>
</comment>
<dbReference type="InterPro" id="IPR023753">
    <property type="entry name" value="FAD/NAD-binding_dom"/>
</dbReference>
<keyword evidence="10" id="KW-0560">Oxidoreductase</keyword>
<evidence type="ECO:0000259" key="9">
    <source>
        <dbReference type="Pfam" id="PF07992"/>
    </source>
</evidence>
<feature type="active site" description="Proton acceptor" evidence="4">
    <location>
        <position position="446"/>
    </location>
</feature>
<organism evidence="10 11">
    <name type="scientific">Massilia eburnea</name>
    <dbReference type="NCBI Taxonomy" id="1776165"/>
    <lineage>
        <taxon>Bacteria</taxon>
        <taxon>Pseudomonadati</taxon>
        <taxon>Pseudomonadota</taxon>
        <taxon>Betaproteobacteria</taxon>
        <taxon>Burkholderiales</taxon>
        <taxon>Oxalobacteraceae</taxon>
        <taxon>Telluria group</taxon>
        <taxon>Massilia</taxon>
    </lineage>
</organism>
<gene>
    <name evidence="10" type="ORF">GM658_19865</name>
</gene>
<dbReference type="SUPFAM" id="SSF51905">
    <property type="entry name" value="FAD/NAD(P)-binding domain"/>
    <property type="match status" value="1"/>
</dbReference>
<evidence type="ECO:0000256" key="3">
    <source>
        <dbReference type="ARBA" id="ARBA00022827"/>
    </source>
</evidence>
<keyword evidence="5" id="KW-0547">Nucleotide-binding</keyword>
<dbReference type="Gene3D" id="3.50.50.60">
    <property type="entry name" value="FAD/NAD(P)-binding domain"/>
    <property type="match status" value="2"/>
</dbReference>
<feature type="binding site" evidence="5">
    <location>
        <position position="270"/>
    </location>
    <ligand>
        <name>NAD(+)</name>
        <dbReference type="ChEBI" id="CHEBI:57540"/>
    </ligand>
</feature>
<feature type="binding site" evidence="5">
    <location>
        <position position="52"/>
    </location>
    <ligand>
        <name>FAD</name>
        <dbReference type="ChEBI" id="CHEBI:57692"/>
    </ligand>
</feature>
<dbReference type="Pfam" id="PF02852">
    <property type="entry name" value="Pyr_redox_dim"/>
    <property type="match status" value="1"/>
</dbReference>
<keyword evidence="3 5" id="KW-0274">FAD</keyword>
<name>A0A6L6QLR8_9BURK</name>
<keyword evidence="2" id="KW-0285">Flavoprotein</keyword>
<evidence type="ECO:0000313" key="10">
    <source>
        <dbReference type="EMBL" id="MTW12867.1"/>
    </source>
</evidence>
<dbReference type="InterPro" id="IPR036188">
    <property type="entry name" value="FAD/NAD-bd_sf"/>
</dbReference>
<sequence>METIQCDVAVIGAGTAGLSAYRAARNAGKHVVLIEDGPHGTTCARVGCMPSKLLIAAAEAAHAVREAPGFGVHPGELNIDGKAVMQRVRSERDRFVGFVLENVAAMPAEDKVHGRARFTAPDRLQIGANLEVAAKAVVIATGSSPEIPSGWAAAGPRVISSDAVFEWTDLPRSVAVIGAGVIGLELGQALHRLGVRVVLIARGDSVAQLKDPQVRASAAQALGEEMDIRFRTEVAAIQRAGDGLELRTRGANCGTEERVEQFDYVLVTTGRTPNVSGLGLDHSGLALDEKGVPKFDRHTMQCGESCIFIAGDASAEIPLLPEAADQGRIAGANAASYPGVKRGLRRTPLAITFSEPQIATVGQGYQELLNGREHFAIGAVSFDDQGRSRVMRQNKGLLRVYGEYGSGRFLGAEMVGPRAEHIGHLLAWAHQARMTIDQMLDMPFYHPVVEEGLRTALRDLSKELQKPPPPPKPVPNDCTPGC</sequence>
<feature type="binding site" evidence="5">
    <location>
        <begin position="178"/>
        <end position="185"/>
    </location>
    <ligand>
        <name>NAD(+)</name>
        <dbReference type="ChEBI" id="CHEBI:57540"/>
    </ligand>
</feature>
<proteinExistence type="inferred from homology"/>
<dbReference type="PRINTS" id="PR00411">
    <property type="entry name" value="PNDRDTASEI"/>
</dbReference>
<dbReference type="InterPro" id="IPR001100">
    <property type="entry name" value="Pyr_nuc-diS_OxRdtase"/>
</dbReference>
<dbReference type="Proteomes" id="UP000472320">
    <property type="component" value="Unassembled WGS sequence"/>
</dbReference>
<dbReference type="Pfam" id="PF07992">
    <property type="entry name" value="Pyr_redox_2"/>
    <property type="match status" value="1"/>
</dbReference>
<feature type="region of interest" description="Disordered" evidence="7">
    <location>
        <begin position="462"/>
        <end position="482"/>
    </location>
</feature>
<dbReference type="SUPFAM" id="SSF55424">
    <property type="entry name" value="FAD/NAD-linked reductases, dimerisation (C-terminal) domain"/>
    <property type="match status" value="1"/>
</dbReference>
<dbReference type="RefSeq" id="WP_155455800.1">
    <property type="nucleotide sequence ID" value="NZ_WNKX01000017.1"/>
</dbReference>
<evidence type="ECO:0000256" key="1">
    <source>
        <dbReference type="ARBA" id="ARBA00007532"/>
    </source>
</evidence>
<feature type="disulfide bond" description="Redox-active" evidence="6">
    <location>
        <begin position="43"/>
        <end position="48"/>
    </location>
</feature>
<reference evidence="10 11" key="1">
    <citation type="submission" date="2019-11" db="EMBL/GenBank/DDBJ databases">
        <title>Type strains purchased from KCTC, JCM and DSMZ.</title>
        <authorList>
            <person name="Lu H."/>
        </authorList>
    </citation>
    <scope>NUCLEOTIDE SEQUENCE [LARGE SCALE GENOMIC DNA]</scope>
    <source>
        <strain evidence="10 11">JCM 31587</strain>
    </source>
</reference>
<dbReference type="EC" id="1.8.1.4" evidence="10"/>
<evidence type="ECO:0000256" key="5">
    <source>
        <dbReference type="PIRSR" id="PIRSR000350-3"/>
    </source>
</evidence>
<feature type="domain" description="Pyridine nucleotide-disulphide oxidoreductase dimerisation" evidence="8">
    <location>
        <begin position="351"/>
        <end position="456"/>
    </location>
</feature>
<dbReference type="InterPro" id="IPR004099">
    <property type="entry name" value="Pyr_nucl-diS_OxRdtase_dimer"/>
</dbReference>
<accession>A0A6L6QLR8</accession>
<evidence type="ECO:0000313" key="11">
    <source>
        <dbReference type="Proteomes" id="UP000472320"/>
    </source>
</evidence>
<dbReference type="EMBL" id="WNKX01000017">
    <property type="protein sequence ID" value="MTW12867.1"/>
    <property type="molecule type" value="Genomic_DNA"/>
</dbReference>
<feature type="binding site" evidence="5">
    <location>
        <position position="312"/>
    </location>
    <ligand>
        <name>FAD</name>
        <dbReference type="ChEBI" id="CHEBI:57692"/>
    </ligand>
</feature>
<dbReference type="GO" id="GO:0003955">
    <property type="term" value="F:NAD(P)H dehydrogenase (quinone) activity"/>
    <property type="evidence" value="ECO:0007669"/>
    <property type="project" value="TreeGrafter"/>
</dbReference>
<dbReference type="Gene3D" id="3.30.390.30">
    <property type="match status" value="1"/>
</dbReference>
<dbReference type="AlphaFoldDB" id="A0A6L6QLR8"/>
<comment type="cofactor">
    <cofactor evidence="5">
        <name>FAD</name>
        <dbReference type="ChEBI" id="CHEBI:57692"/>
    </cofactor>
    <text evidence="5">Binds 1 FAD per subunit.</text>
</comment>
<evidence type="ECO:0000259" key="8">
    <source>
        <dbReference type="Pfam" id="PF02852"/>
    </source>
</evidence>
<comment type="similarity">
    <text evidence="1">Belongs to the class-I pyridine nucleotide-disulfide oxidoreductase family.</text>
</comment>